<protein>
    <submittedName>
        <fullName evidence="1">HlyD family secretion protein</fullName>
    </submittedName>
</protein>
<sequence>MQKAKKIAIVVIAGIILCGAMAGGYFIYEAMYYFKTNNASVSARTVNVMPLVSGTVASWNVEEGQDVKEGQVLGKQDLSSLISSSKVDQNALENSADSLLSKAEIKAPIDGRVVQSNVIKGSTAAAGSTVAVMADTSNLFIKANIEETDIFKVKTGQRVTIKIDAYPGKKFNGYVESIGAATQTAFSQTASLNTSGTYSKVVQLIPVRISLINDEELPLILGMNATVKISIK</sequence>
<dbReference type="EMBL" id="CP042469">
    <property type="protein sequence ID" value="QOX62097.1"/>
    <property type="molecule type" value="Genomic_DNA"/>
</dbReference>
<dbReference type="Proteomes" id="UP000594014">
    <property type="component" value="Chromosome"/>
</dbReference>
<proteinExistence type="predicted"/>
<keyword evidence="2" id="KW-1185">Reference proteome</keyword>
<reference evidence="1" key="1">
    <citation type="submission" date="2019-08" db="EMBL/GenBank/DDBJ databases">
        <title>Genome sequence of Clostridiales bacterium MT110.</title>
        <authorList>
            <person name="Cao J."/>
        </authorList>
    </citation>
    <scope>NUCLEOTIDE SEQUENCE</scope>
    <source>
        <strain evidence="1">MT110</strain>
    </source>
</reference>
<evidence type="ECO:0000313" key="2">
    <source>
        <dbReference type="Proteomes" id="UP000594014"/>
    </source>
</evidence>
<accession>A0ACD1A6X9</accession>
<organism evidence="1 2">
    <name type="scientific">Anoxybacterium hadale</name>
    <dbReference type="NCBI Taxonomy" id="3408580"/>
    <lineage>
        <taxon>Bacteria</taxon>
        <taxon>Bacillati</taxon>
        <taxon>Bacillota</taxon>
        <taxon>Clostridia</taxon>
        <taxon>Peptostreptococcales</taxon>
        <taxon>Anaerovoracaceae</taxon>
        <taxon>Anoxybacterium</taxon>
    </lineage>
</organism>
<gene>
    <name evidence="1" type="ORF">FRZ06_01395</name>
</gene>
<name>A0ACD1A6X9_9FIRM</name>
<evidence type="ECO:0000313" key="1">
    <source>
        <dbReference type="EMBL" id="QOX62097.1"/>
    </source>
</evidence>